<dbReference type="PROSITE" id="PS50801">
    <property type="entry name" value="STAS"/>
    <property type="match status" value="1"/>
</dbReference>
<gene>
    <name evidence="2" type="ORF">SAMN05216276_104440</name>
</gene>
<dbReference type="Proteomes" id="UP000198282">
    <property type="component" value="Unassembled WGS sequence"/>
</dbReference>
<dbReference type="RefSeq" id="WP_089211208.1">
    <property type="nucleotide sequence ID" value="NZ_FZOD01000044.1"/>
</dbReference>
<dbReference type="GO" id="GO:0043856">
    <property type="term" value="F:anti-sigma factor antagonist activity"/>
    <property type="evidence" value="ECO:0007669"/>
    <property type="project" value="TreeGrafter"/>
</dbReference>
<keyword evidence="3" id="KW-1185">Reference proteome</keyword>
<dbReference type="Pfam" id="PF01740">
    <property type="entry name" value="STAS"/>
    <property type="match status" value="1"/>
</dbReference>
<dbReference type="SUPFAM" id="SSF52091">
    <property type="entry name" value="SpoIIaa-like"/>
    <property type="match status" value="1"/>
</dbReference>
<dbReference type="PANTHER" id="PTHR33495:SF2">
    <property type="entry name" value="ANTI-SIGMA FACTOR ANTAGONIST TM_1081-RELATED"/>
    <property type="match status" value="1"/>
</dbReference>
<proteinExistence type="predicted"/>
<dbReference type="Gene3D" id="3.30.750.24">
    <property type="entry name" value="STAS domain"/>
    <property type="match status" value="1"/>
</dbReference>
<dbReference type="CDD" id="cd07043">
    <property type="entry name" value="STAS_anti-anti-sigma_factors"/>
    <property type="match status" value="1"/>
</dbReference>
<evidence type="ECO:0000259" key="1">
    <source>
        <dbReference type="PROSITE" id="PS50801"/>
    </source>
</evidence>
<reference evidence="2 3" key="1">
    <citation type="submission" date="2017-06" db="EMBL/GenBank/DDBJ databases">
        <authorList>
            <person name="Kim H.J."/>
            <person name="Triplett B.A."/>
        </authorList>
    </citation>
    <scope>NUCLEOTIDE SEQUENCE [LARGE SCALE GENOMIC DNA]</scope>
    <source>
        <strain evidence="2 3">CGMCC 4.2132</strain>
    </source>
</reference>
<name>A0A239MSK1_9ACTN</name>
<evidence type="ECO:0000313" key="3">
    <source>
        <dbReference type="Proteomes" id="UP000198282"/>
    </source>
</evidence>
<evidence type="ECO:0000313" key="2">
    <source>
        <dbReference type="EMBL" id="SNT44948.1"/>
    </source>
</evidence>
<protein>
    <submittedName>
        <fullName evidence="2">Anti-anti-sigma factor</fullName>
    </submittedName>
</protein>
<accession>A0A239MSK1</accession>
<dbReference type="AlphaFoldDB" id="A0A239MSK1"/>
<dbReference type="EMBL" id="FZOD01000044">
    <property type="protein sequence ID" value="SNT44948.1"/>
    <property type="molecule type" value="Genomic_DNA"/>
</dbReference>
<sequence length="105" mass="11026">MRVPGNPEAQVVSVGHRLDVGTVAGVRPRLHGAVDSGEGDLIVDLSGLEMIDATGLGVLVGTHRRAVGAERRLILRGVPPRVMRVLAVTRLNRVLTVELPVAAVA</sequence>
<dbReference type="InterPro" id="IPR002645">
    <property type="entry name" value="STAS_dom"/>
</dbReference>
<organism evidence="2 3">
    <name type="scientific">Streptosporangium subroseum</name>
    <dbReference type="NCBI Taxonomy" id="106412"/>
    <lineage>
        <taxon>Bacteria</taxon>
        <taxon>Bacillati</taxon>
        <taxon>Actinomycetota</taxon>
        <taxon>Actinomycetes</taxon>
        <taxon>Streptosporangiales</taxon>
        <taxon>Streptosporangiaceae</taxon>
        <taxon>Streptosporangium</taxon>
    </lineage>
</organism>
<dbReference type="InterPro" id="IPR036513">
    <property type="entry name" value="STAS_dom_sf"/>
</dbReference>
<feature type="domain" description="STAS" evidence="1">
    <location>
        <begin position="1"/>
        <end position="105"/>
    </location>
</feature>
<dbReference type="PANTHER" id="PTHR33495">
    <property type="entry name" value="ANTI-SIGMA FACTOR ANTAGONIST TM_1081-RELATED-RELATED"/>
    <property type="match status" value="1"/>
</dbReference>
<dbReference type="OrthoDB" id="3216074at2"/>